<evidence type="ECO:0000313" key="2">
    <source>
        <dbReference type="EMBL" id="PZN82147.1"/>
    </source>
</evidence>
<reference evidence="2 3" key="1">
    <citation type="journal article" date="2018" name="Aquat. Microb. Ecol.">
        <title>Gammaproteobacterial methanotrophs dominate.</title>
        <authorList>
            <person name="Rissanen A.J."/>
            <person name="Saarenheimo J."/>
            <person name="Tiirola M."/>
            <person name="Peura S."/>
            <person name="Aalto S.L."/>
            <person name="Karvinen A."/>
            <person name="Nykanen H."/>
        </authorList>
    </citation>
    <scope>NUCLEOTIDE SEQUENCE [LARGE SCALE GENOMIC DNA]</scope>
    <source>
        <strain evidence="2">AMbin10</strain>
    </source>
</reference>
<dbReference type="AlphaFoldDB" id="A0A2W4THU0"/>
<dbReference type="Pfam" id="PF03683">
    <property type="entry name" value="UPF0175"/>
    <property type="match status" value="1"/>
</dbReference>
<dbReference type="InterPro" id="IPR052264">
    <property type="entry name" value="UPF0175_domain"/>
</dbReference>
<organism evidence="2 3">
    <name type="scientific">Candidatus Methylumidiphilus alinenensis</name>
    <dbReference type="NCBI Taxonomy" id="2202197"/>
    <lineage>
        <taxon>Bacteria</taxon>
        <taxon>Pseudomonadati</taxon>
        <taxon>Pseudomonadota</taxon>
        <taxon>Gammaproteobacteria</taxon>
        <taxon>Methylococcales</taxon>
        <taxon>Candidatus Methylumidiphilus</taxon>
    </lineage>
</organism>
<dbReference type="InterPro" id="IPR005368">
    <property type="entry name" value="UPF0175"/>
</dbReference>
<gene>
    <name evidence="2" type="ORF">DM484_06930</name>
</gene>
<dbReference type="EMBL" id="QJPH01000232">
    <property type="protein sequence ID" value="PZN82147.1"/>
    <property type="molecule type" value="Genomic_DNA"/>
</dbReference>
<evidence type="ECO:0000256" key="1">
    <source>
        <dbReference type="ARBA" id="ARBA00005651"/>
    </source>
</evidence>
<sequence length="75" mass="8450">MQTLQLRLPDFVGIDAQELTLILASRLYEQGKLSIGQAAEMAGMTKRAFMEILDRTNVSAFNYDAEELDQDMHNA</sequence>
<dbReference type="Proteomes" id="UP000249396">
    <property type="component" value="Unassembled WGS sequence"/>
</dbReference>
<dbReference type="PANTHER" id="PTHR37525:SF1">
    <property type="entry name" value="UPF0175 PROTEIN SSL1255"/>
    <property type="match status" value="1"/>
</dbReference>
<comment type="similarity">
    <text evidence="1">Belongs to the UPF0175 family.</text>
</comment>
<accession>A0A2W4THU0</accession>
<name>A0A2W4THU0_9GAMM</name>
<proteinExistence type="inferred from homology"/>
<dbReference type="PANTHER" id="PTHR37525">
    <property type="entry name" value="UPF0175 PROTEIN SSL1255"/>
    <property type="match status" value="1"/>
</dbReference>
<protein>
    <submittedName>
        <fullName evidence="2">Uncharacterized protein</fullName>
    </submittedName>
</protein>
<evidence type="ECO:0000313" key="3">
    <source>
        <dbReference type="Proteomes" id="UP000249396"/>
    </source>
</evidence>
<comment type="caution">
    <text evidence="2">The sequence shown here is derived from an EMBL/GenBank/DDBJ whole genome shotgun (WGS) entry which is preliminary data.</text>
</comment>